<proteinExistence type="predicted"/>
<name>F8H778_STUS2</name>
<protein>
    <recommendedName>
        <fullName evidence="3">WbqC-like protein</fullName>
    </recommendedName>
</protein>
<gene>
    <name evidence="1" type="ordered locus">PSTAB_1653</name>
</gene>
<dbReference type="KEGG" id="psz:PSTAB_1653"/>
<dbReference type="Proteomes" id="UP000008932">
    <property type="component" value="Chromosome"/>
</dbReference>
<sequence length="247" mass="28462">MLRTVSMMQPYLFPYLGYFQLIALSDVFVLGDDLQFVKGSWMNRNRILVNGQPKLITFPLKKGHQTEHINQRWLCDDFDKEAEALMTTLERCYAKAPQRDTVLPLIRGILQCPERNLALFTENALRCLCAYMNIRTPIYRGSSLGLPAKMEMQDRVIQITHRMDGELYLNPIGGMDLYCPARFRADGLLLRYLRMDDIAYPQLKHPFVPSLSIIDVLMFNSREALKDLLQCFSVVEGHEKRATLAPA</sequence>
<reference evidence="1 2" key="1">
    <citation type="journal article" date="2011" name="J. Bacteriol.">
        <title>Complete Genome Sequence of the Type Strain Pseudomonas stutzeri CGMCC 1.1803.</title>
        <authorList>
            <person name="Chen M."/>
            <person name="Yan Y."/>
            <person name="Zhang W."/>
            <person name="Lu W."/>
            <person name="Wang J."/>
            <person name="Ping S."/>
            <person name="Lin M."/>
        </authorList>
    </citation>
    <scope>NUCLEOTIDE SEQUENCE [LARGE SCALE GENOMIC DNA]</scope>
    <source>
        <strain evidence="2">ATCC 17588 / DSM 5190 / CCUG 11256 / JCM 5965 / LMG 11199 / NCIMB 11358 / Stanier 221</strain>
    </source>
</reference>
<evidence type="ECO:0000313" key="2">
    <source>
        <dbReference type="Proteomes" id="UP000008932"/>
    </source>
</evidence>
<evidence type="ECO:0000313" key="1">
    <source>
        <dbReference type="EMBL" id="AEJ04934.1"/>
    </source>
</evidence>
<organism evidence="1 2">
    <name type="scientific">Stutzerimonas stutzeri (strain ATCC 17588 / DSM 5190 / CCUG 11256 / JCM 5965 / LMG 11199 / NBRC 14165 / NCIMB 11358 / Stanier 221)</name>
    <name type="common">Pseudomonas stutzeri</name>
    <dbReference type="NCBI Taxonomy" id="96563"/>
    <lineage>
        <taxon>Bacteria</taxon>
        <taxon>Pseudomonadati</taxon>
        <taxon>Pseudomonadota</taxon>
        <taxon>Gammaproteobacteria</taxon>
        <taxon>Pseudomonadales</taxon>
        <taxon>Pseudomonadaceae</taxon>
        <taxon>Stutzerimonas</taxon>
    </lineage>
</organism>
<dbReference type="InterPro" id="IPR014985">
    <property type="entry name" value="WbqC"/>
</dbReference>
<accession>F8H778</accession>
<dbReference type="HOGENOM" id="CLU_079350_0_0_6"/>
<dbReference type="EMBL" id="CP002881">
    <property type="protein sequence ID" value="AEJ04934.1"/>
    <property type="molecule type" value="Genomic_DNA"/>
</dbReference>
<dbReference type="Pfam" id="PF08889">
    <property type="entry name" value="WbqC"/>
    <property type="match status" value="1"/>
</dbReference>
<evidence type="ECO:0008006" key="3">
    <source>
        <dbReference type="Google" id="ProtNLM"/>
    </source>
</evidence>
<reference evidence="2" key="3">
    <citation type="submission" date="2011-06" db="EMBL/GenBank/DDBJ databases">
        <title>Complete genome sequence of Pseudomonas stutzeri strain CGMCC 1.1803.</title>
        <authorList>
            <person name="Yan Y."/>
            <person name="Chen M."/>
            <person name="Lu W."/>
            <person name="Zhang W."/>
            <person name="Ping S."/>
            <person name="Lin M."/>
        </authorList>
    </citation>
    <scope>NUCLEOTIDE SEQUENCE [LARGE SCALE GENOMIC DNA]</scope>
    <source>
        <strain evidence="2">ATCC 17588 / DSM 5190 / CCUG 11256 / JCM 5965 / LMG 11199 / NCIMB 11358 / Stanier 221</strain>
    </source>
</reference>
<dbReference type="AlphaFoldDB" id="F8H778"/>
<reference key="2">
    <citation type="submission" date="2011-06" db="EMBL/GenBank/DDBJ databases">
        <title>Complete Genome Sequence of Pseudomonas stutzeri Strain CGMCC 1.1803.</title>
        <authorList>
            <person name="Yan Y."/>
            <person name="Chen M."/>
            <person name="Lu W."/>
            <person name="Zhang W."/>
            <person name="Ping S."/>
            <person name="Lin M."/>
        </authorList>
    </citation>
    <scope>NUCLEOTIDE SEQUENCE</scope>
    <source>
        <strain>ATCC 17588</strain>
    </source>
</reference>